<protein>
    <submittedName>
        <fullName evidence="2">C4-dicarboxylate ABC transporter substrate-binding protein</fullName>
    </submittedName>
</protein>
<accession>A0A5K7YGR6</accession>
<dbReference type="InterPro" id="IPR011852">
    <property type="entry name" value="TRAP_TAXI"/>
</dbReference>
<keyword evidence="1" id="KW-0732">Signal</keyword>
<dbReference type="SUPFAM" id="SSF53850">
    <property type="entry name" value="Periplasmic binding protein-like II"/>
    <property type="match status" value="1"/>
</dbReference>
<evidence type="ECO:0000313" key="2">
    <source>
        <dbReference type="EMBL" id="BBO67763.1"/>
    </source>
</evidence>
<dbReference type="RefSeq" id="WP_155315988.1">
    <property type="nucleotide sequence ID" value="NZ_AP021874.1"/>
</dbReference>
<reference evidence="2 3" key="1">
    <citation type="submission" date="2019-11" db="EMBL/GenBank/DDBJ databases">
        <title>Comparative genomics of hydrocarbon-degrading Desulfosarcina strains.</title>
        <authorList>
            <person name="Watanabe M."/>
            <person name="Kojima H."/>
            <person name="Fukui M."/>
        </authorList>
    </citation>
    <scope>NUCLEOTIDE SEQUENCE [LARGE SCALE GENOMIC DNA]</scope>
    <source>
        <strain evidence="2 3">PL12</strain>
    </source>
</reference>
<dbReference type="Proteomes" id="UP000427906">
    <property type="component" value="Chromosome"/>
</dbReference>
<dbReference type="Gene3D" id="3.40.190.10">
    <property type="entry name" value="Periplasmic binding protein-like II"/>
    <property type="match status" value="2"/>
</dbReference>
<organism evidence="2 3">
    <name type="scientific">Desulfosarcina alkanivorans</name>
    <dbReference type="NCBI Taxonomy" id="571177"/>
    <lineage>
        <taxon>Bacteria</taxon>
        <taxon>Pseudomonadati</taxon>
        <taxon>Thermodesulfobacteriota</taxon>
        <taxon>Desulfobacteria</taxon>
        <taxon>Desulfobacterales</taxon>
        <taxon>Desulfosarcinaceae</taxon>
        <taxon>Desulfosarcina</taxon>
    </lineage>
</organism>
<evidence type="ECO:0000313" key="3">
    <source>
        <dbReference type="Proteomes" id="UP000427906"/>
    </source>
</evidence>
<evidence type="ECO:0000256" key="1">
    <source>
        <dbReference type="SAM" id="SignalP"/>
    </source>
</evidence>
<dbReference type="OrthoDB" id="237270at2"/>
<dbReference type="PANTHER" id="PTHR42941:SF1">
    <property type="entry name" value="SLL1037 PROTEIN"/>
    <property type="match status" value="1"/>
</dbReference>
<sequence>MNKHTFIAAWVIIVMLPACAMPAAAAEDGRGFLGIITGDVKSTAHQIGMDLKTLVQRSRVHLSVFNSSGSVENIYAVYQRPGNHLGLVQSDVLAFVAKVRSDPRLKLIADKIKWVFPLYDQEVHILGTTAIHRFSDLQGKRVAIGHVESGTYLTSRLLFEISGVLPRQMIAIGHAPAMAALQSGSIDAMIIVDGAPVERLALDVSAADGLHLVSLTDDGIRAFYPASRIPSGTYPWQAADVDTVSVKAVLVAYDFRNHHCNTIGNVARLMSDNLEWLRFNGHPKWKTVDLDETVKGWEQYKCVKSYTPSATADESESAPERKFNPVADAIAAVFRP</sequence>
<dbReference type="AlphaFoldDB" id="A0A5K7YGR6"/>
<dbReference type="KEGG" id="dalk:DSCA_16930"/>
<gene>
    <name evidence="2" type="ORF">DSCA_16930</name>
</gene>
<feature type="chain" id="PRO_5024324251" evidence="1">
    <location>
        <begin position="21"/>
        <end position="336"/>
    </location>
</feature>
<name>A0A5K7YGR6_9BACT</name>
<dbReference type="EMBL" id="AP021874">
    <property type="protein sequence ID" value="BBO67763.1"/>
    <property type="molecule type" value="Genomic_DNA"/>
</dbReference>
<feature type="signal peptide" evidence="1">
    <location>
        <begin position="1"/>
        <end position="20"/>
    </location>
</feature>
<dbReference type="NCBIfam" id="TIGR02122">
    <property type="entry name" value="TRAP_TAXI"/>
    <property type="match status" value="1"/>
</dbReference>
<proteinExistence type="predicted"/>
<dbReference type="PANTHER" id="PTHR42941">
    <property type="entry name" value="SLL1037 PROTEIN"/>
    <property type="match status" value="1"/>
</dbReference>
<keyword evidence="3" id="KW-1185">Reference proteome</keyword>
<dbReference type="Pfam" id="PF16868">
    <property type="entry name" value="NMT1_3"/>
    <property type="match status" value="1"/>
</dbReference>